<gene>
    <name evidence="10" type="ORF">APZ18_12465</name>
</gene>
<evidence type="ECO:0000256" key="2">
    <source>
        <dbReference type="ARBA" id="ARBA00009773"/>
    </source>
</evidence>
<comment type="similarity">
    <text evidence="2">Belongs to the autoinducer-2 exporter (AI-2E) (TC 2.A.86) family.</text>
</comment>
<comment type="caution">
    <text evidence="10">The sequence shown here is derived from an EMBL/GenBank/DDBJ whole genome shotgun (WGS) entry which is preliminary data.</text>
</comment>
<dbReference type="RefSeq" id="WP_055945391.1">
    <property type="nucleotide sequence ID" value="NZ_JAQDCV010000007.1"/>
</dbReference>
<keyword evidence="11" id="KW-1185">Reference proteome</keyword>
<evidence type="ECO:0000313" key="10">
    <source>
        <dbReference type="EMBL" id="KQC85485.1"/>
    </source>
</evidence>
<evidence type="ECO:0008006" key="12">
    <source>
        <dbReference type="Google" id="ProtNLM"/>
    </source>
</evidence>
<evidence type="ECO:0000256" key="5">
    <source>
        <dbReference type="ARBA" id="ARBA00022692"/>
    </source>
</evidence>
<proteinExistence type="inferred from homology"/>
<evidence type="ECO:0000256" key="7">
    <source>
        <dbReference type="ARBA" id="ARBA00023136"/>
    </source>
</evidence>
<keyword evidence="5 9" id="KW-0812">Transmembrane</keyword>
<feature type="transmembrane region" description="Helical" evidence="9">
    <location>
        <begin position="393"/>
        <end position="426"/>
    </location>
</feature>
<accession>A0AAW3JSY1</accession>
<sequence length="451" mass="50438">MENKETRQKKDGEDMKKGRYADGQSKPVDANSENIIEEKDIIKEEKILTFTGKKVRETVGWFNFDKKYLKVCLYALFVIFWGAIIFIMMQNWGATKAFIMNFLGVLSPFFVAVIIAYFVSPIYEKIYGLFEKSVRGKKTAKPVRMLSLLLSYLLLVGFVTVAFVFVIPQIGESITELTNNIPVVYNNIIDMLANLHEKYPEIDTDFVSEKLNEMVPNLIKYGTNIVGNVIPMVFSISVSIVKVMINILLALIISVYMIVGRETFKHQGKRLVYSVFSETKGDTICKTLGECNDIFSAFLISKAIDSLIIGCLCCVIMNIIHLPYTVLISVIVGITNMIPYFGPFIGAVPGVLIYLCISPKDALIFVIMIFILQQFDGLILGPRLLGQSTGLSPIWVIFGITVGGAYFGVVGMFIGVPVVAVFAFLLNKIISYRLSGKEIKALKVEDEESIE</sequence>
<feature type="transmembrane region" description="Helical" evidence="9">
    <location>
        <begin position="362"/>
        <end position="381"/>
    </location>
</feature>
<feature type="transmembrane region" description="Helical" evidence="9">
    <location>
        <begin position="143"/>
        <end position="167"/>
    </location>
</feature>
<feature type="compositionally biased region" description="Basic and acidic residues" evidence="8">
    <location>
        <begin position="1"/>
        <end position="20"/>
    </location>
</feature>
<comment type="subcellular location">
    <subcellularLocation>
        <location evidence="1">Cell membrane</location>
        <topology evidence="1">Multi-pass membrane protein</topology>
    </subcellularLocation>
</comment>
<dbReference type="Proteomes" id="UP000050833">
    <property type="component" value="Unassembled WGS sequence"/>
</dbReference>
<dbReference type="PANTHER" id="PTHR21716:SF53">
    <property type="entry name" value="PERMEASE PERM-RELATED"/>
    <property type="match status" value="1"/>
</dbReference>
<name>A0AAW3JSY1_9FIRM</name>
<keyword evidence="3" id="KW-0813">Transport</keyword>
<evidence type="ECO:0000256" key="8">
    <source>
        <dbReference type="SAM" id="MobiDB-lite"/>
    </source>
</evidence>
<organism evidence="10 11">
    <name type="scientific">Butyribacter intestini</name>
    <dbReference type="NCBI Taxonomy" id="1703332"/>
    <lineage>
        <taxon>Bacteria</taxon>
        <taxon>Bacillati</taxon>
        <taxon>Bacillota</taxon>
        <taxon>Clostridia</taxon>
        <taxon>Lachnospirales</taxon>
        <taxon>Lachnospiraceae</taxon>
        <taxon>Butyribacter</taxon>
    </lineage>
</organism>
<feature type="transmembrane region" description="Helical" evidence="9">
    <location>
        <begin position="98"/>
        <end position="123"/>
    </location>
</feature>
<dbReference type="GO" id="GO:0005886">
    <property type="term" value="C:plasma membrane"/>
    <property type="evidence" value="ECO:0007669"/>
    <property type="project" value="UniProtKB-SubCell"/>
</dbReference>
<evidence type="ECO:0000256" key="6">
    <source>
        <dbReference type="ARBA" id="ARBA00022989"/>
    </source>
</evidence>
<feature type="region of interest" description="Disordered" evidence="8">
    <location>
        <begin position="1"/>
        <end position="29"/>
    </location>
</feature>
<dbReference type="Pfam" id="PF01594">
    <property type="entry name" value="AI-2E_transport"/>
    <property type="match status" value="1"/>
</dbReference>
<dbReference type="EMBL" id="LLKB01000005">
    <property type="protein sequence ID" value="KQC85485.1"/>
    <property type="molecule type" value="Genomic_DNA"/>
</dbReference>
<dbReference type="AlphaFoldDB" id="A0AAW3JSY1"/>
<keyword evidence="6 9" id="KW-1133">Transmembrane helix</keyword>
<dbReference type="GO" id="GO:0055085">
    <property type="term" value="P:transmembrane transport"/>
    <property type="evidence" value="ECO:0007669"/>
    <property type="project" value="TreeGrafter"/>
</dbReference>
<feature type="transmembrane region" description="Helical" evidence="9">
    <location>
        <begin position="71"/>
        <end position="92"/>
    </location>
</feature>
<dbReference type="PANTHER" id="PTHR21716">
    <property type="entry name" value="TRANSMEMBRANE PROTEIN"/>
    <property type="match status" value="1"/>
</dbReference>
<keyword evidence="7 9" id="KW-0472">Membrane</keyword>
<evidence type="ECO:0000256" key="9">
    <source>
        <dbReference type="SAM" id="Phobius"/>
    </source>
</evidence>
<feature type="transmembrane region" description="Helical" evidence="9">
    <location>
        <begin position="232"/>
        <end position="259"/>
    </location>
</feature>
<keyword evidence="4" id="KW-1003">Cell membrane</keyword>
<dbReference type="InterPro" id="IPR002549">
    <property type="entry name" value="AI-2E-like"/>
</dbReference>
<evidence type="ECO:0000256" key="1">
    <source>
        <dbReference type="ARBA" id="ARBA00004651"/>
    </source>
</evidence>
<evidence type="ECO:0000256" key="4">
    <source>
        <dbReference type="ARBA" id="ARBA00022475"/>
    </source>
</evidence>
<feature type="transmembrane region" description="Helical" evidence="9">
    <location>
        <begin position="337"/>
        <end position="355"/>
    </location>
</feature>
<evidence type="ECO:0000313" key="11">
    <source>
        <dbReference type="Proteomes" id="UP000050833"/>
    </source>
</evidence>
<feature type="transmembrane region" description="Helical" evidence="9">
    <location>
        <begin position="307"/>
        <end position="331"/>
    </location>
</feature>
<protein>
    <recommendedName>
        <fullName evidence="12">Pheromone autoinducer 2 transporter</fullName>
    </recommendedName>
</protein>
<evidence type="ECO:0000256" key="3">
    <source>
        <dbReference type="ARBA" id="ARBA00022448"/>
    </source>
</evidence>
<reference evidence="10 11" key="1">
    <citation type="submission" date="2015-10" db="EMBL/GenBank/DDBJ databases">
        <title>Butyribacter intestini gen. nov., sp. nov., a butyric acid-producing bacterium of the family Lachnospiraceae isolated from the human faeces.</title>
        <authorList>
            <person name="Zou Y."/>
            <person name="Xue W."/>
            <person name="Luo G."/>
            <person name="Lv M."/>
        </authorList>
    </citation>
    <scope>NUCLEOTIDE SEQUENCE [LARGE SCALE GENOMIC DNA]</scope>
    <source>
        <strain evidence="10 11">TF01-11</strain>
    </source>
</reference>